<dbReference type="GO" id="GO:0008270">
    <property type="term" value="F:zinc ion binding"/>
    <property type="evidence" value="ECO:0007669"/>
    <property type="project" value="InterPro"/>
</dbReference>
<protein>
    <recommendedName>
        <fullName evidence="2">Zn(2)-C6 fungal-type domain-containing protein</fullName>
    </recommendedName>
</protein>
<dbReference type="PRINTS" id="PR00054">
    <property type="entry name" value="FUNGALZNCYS"/>
</dbReference>
<feature type="region of interest" description="Disordered" evidence="1">
    <location>
        <begin position="94"/>
        <end position="124"/>
    </location>
</feature>
<dbReference type="Pfam" id="PF00172">
    <property type="entry name" value="Zn_clus"/>
    <property type="match status" value="1"/>
</dbReference>
<feature type="region of interest" description="Disordered" evidence="1">
    <location>
        <begin position="1"/>
        <end position="24"/>
    </location>
</feature>
<dbReference type="CDD" id="cd00067">
    <property type="entry name" value="GAL4"/>
    <property type="match status" value="1"/>
</dbReference>
<dbReference type="Gene3D" id="4.10.240.10">
    <property type="entry name" value="Zn(2)-C6 fungal-type DNA-binding domain"/>
    <property type="match status" value="1"/>
</dbReference>
<evidence type="ECO:0000313" key="4">
    <source>
        <dbReference type="Proteomes" id="UP000654370"/>
    </source>
</evidence>
<name>A0A8H7UDN5_MORIS</name>
<comment type="caution">
    <text evidence="3">The sequence shown here is derived from an EMBL/GenBank/DDBJ whole genome shotgun (WGS) entry which is preliminary data.</text>
</comment>
<gene>
    <name evidence="3" type="ORF">INT43_002989</name>
</gene>
<organism evidence="3 4">
    <name type="scientific">Mortierella isabellina</name>
    <name type="common">Filamentous fungus</name>
    <name type="synonym">Umbelopsis isabellina</name>
    <dbReference type="NCBI Taxonomy" id="91625"/>
    <lineage>
        <taxon>Eukaryota</taxon>
        <taxon>Fungi</taxon>
        <taxon>Fungi incertae sedis</taxon>
        <taxon>Mucoromycota</taxon>
        <taxon>Mucoromycotina</taxon>
        <taxon>Umbelopsidomycetes</taxon>
        <taxon>Umbelopsidales</taxon>
        <taxon>Umbelopsidaceae</taxon>
        <taxon>Umbelopsis</taxon>
    </lineage>
</organism>
<dbReference type="PANTHER" id="PTHR47655:SF3">
    <property type="entry name" value="ZN(II)2CYS6 TRANSCRIPTION FACTOR (EUROFUNG)"/>
    <property type="match status" value="1"/>
</dbReference>
<dbReference type="PANTHER" id="PTHR47655">
    <property type="entry name" value="QUINIC ACID UTILIZATION ACTIVATOR"/>
    <property type="match status" value="1"/>
</dbReference>
<proteinExistence type="predicted"/>
<dbReference type="InterPro" id="IPR001138">
    <property type="entry name" value="Zn2Cys6_DnaBD"/>
</dbReference>
<evidence type="ECO:0000259" key="2">
    <source>
        <dbReference type="PROSITE" id="PS50048"/>
    </source>
</evidence>
<dbReference type="SMART" id="SM00066">
    <property type="entry name" value="GAL4"/>
    <property type="match status" value="1"/>
</dbReference>
<dbReference type="GO" id="GO:0000981">
    <property type="term" value="F:DNA-binding transcription factor activity, RNA polymerase II-specific"/>
    <property type="evidence" value="ECO:0007669"/>
    <property type="project" value="InterPro"/>
</dbReference>
<dbReference type="Proteomes" id="UP000654370">
    <property type="component" value="Unassembled WGS sequence"/>
</dbReference>
<dbReference type="InterPro" id="IPR020448">
    <property type="entry name" value="Maltose_ferment_reg_DNA-bd"/>
</dbReference>
<feature type="domain" description="Zn(2)-C6 fungal-type" evidence="2">
    <location>
        <begin position="30"/>
        <end position="59"/>
    </location>
</feature>
<dbReference type="InterPro" id="IPR052783">
    <property type="entry name" value="Metabolic/Drug-Res_Regulator"/>
</dbReference>
<evidence type="ECO:0000256" key="1">
    <source>
        <dbReference type="SAM" id="MobiDB-lite"/>
    </source>
</evidence>
<feature type="compositionally biased region" description="Polar residues" evidence="1">
    <location>
        <begin position="1"/>
        <end position="10"/>
    </location>
</feature>
<evidence type="ECO:0000313" key="3">
    <source>
        <dbReference type="EMBL" id="KAG2177742.1"/>
    </source>
</evidence>
<dbReference type="EMBL" id="JAEPQZ010000008">
    <property type="protein sequence ID" value="KAG2177742.1"/>
    <property type="molecule type" value="Genomic_DNA"/>
</dbReference>
<keyword evidence="4" id="KW-1185">Reference proteome</keyword>
<dbReference type="AlphaFoldDB" id="A0A8H7UDN5"/>
<dbReference type="GO" id="GO:0003677">
    <property type="term" value="F:DNA binding"/>
    <property type="evidence" value="ECO:0007669"/>
    <property type="project" value="InterPro"/>
</dbReference>
<dbReference type="GO" id="GO:0005634">
    <property type="term" value="C:nucleus"/>
    <property type="evidence" value="ECO:0007669"/>
    <property type="project" value="InterPro"/>
</dbReference>
<sequence length="124" mass="13993">MEKASLSPSPVETPARQKPSGTKRIKISRACDECRKRKVKCDGAQPCYRCRKSDTLCVFAKVAPRRGPPKQYVELLETRLRMVEKALSLLEKSNLDQSTANVDEEPQASWDQPRYGKLASHSCK</sequence>
<dbReference type="PROSITE" id="PS50048">
    <property type="entry name" value="ZN2_CY6_FUNGAL_2"/>
    <property type="match status" value="1"/>
</dbReference>
<dbReference type="PROSITE" id="PS00463">
    <property type="entry name" value="ZN2_CY6_FUNGAL_1"/>
    <property type="match status" value="1"/>
</dbReference>
<accession>A0A8H7UDN5</accession>
<reference evidence="3" key="1">
    <citation type="submission" date="2020-12" db="EMBL/GenBank/DDBJ databases">
        <title>Metabolic potential, ecology and presence of endohyphal bacteria is reflected in genomic diversity of Mucoromycotina.</title>
        <authorList>
            <person name="Muszewska A."/>
            <person name="Okrasinska A."/>
            <person name="Steczkiewicz K."/>
            <person name="Drgas O."/>
            <person name="Orlowska M."/>
            <person name="Perlinska-Lenart U."/>
            <person name="Aleksandrzak-Piekarczyk T."/>
            <person name="Szatraj K."/>
            <person name="Zielenkiewicz U."/>
            <person name="Pilsyk S."/>
            <person name="Malc E."/>
            <person name="Mieczkowski P."/>
            <person name="Kruszewska J.S."/>
            <person name="Biernat P."/>
            <person name="Pawlowska J."/>
        </authorList>
    </citation>
    <scope>NUCLEOTIDE SEQUENCE</scope>
    <source>
        <strain evidence="3">WA0000067209</strain>
    </source>
</reference>
<dbReference type="InterPro" id="IPR036864">
    <property type="entry name" value="Zn2-C6_fun-type_DNA-bd_sf"/>
</dbReference>
<dbReference type="OrthoDB" id="2123952at2759"/>
<dbReference type="SUPFAM" id="SSF57701">
    <property type="entry name" value="Zn2/Cys6 DNA-binding domain"/>
    <property type="match status" value="1"/>
</dbReference>